<evidence type="ECO:0000256" key="5">
    <source>
        <dbReference type="ARBA" id="ARBA00023002"/>
    </source>
</evidence>
<dbReference type="OMA" id="NESHIIW"/>
<accession>A0A8D0HKQ7</accession>
<evidence type="ECO:0000256" key="6">
    <source>
        <dbReference type="ARBA" id="ARBA00023098"/>
    </source>
</evidence>
<keyword evidence="2" id="KW-0285">Flavoprotein</keyword>
<evidence type="ECO:0000259" key="8">
    <source>
        <dbReference type="Pfam" id="PF21343"/>
    </source>
</evidence>
<dbReference type="AlphaFoldDB" id="A0A8D0HKQ7"/>
<dbReference type="Pfam" id="PF00441">
    <property type="entry name" value="Acyl-CoA_dh_1"/>
    <property type="match status" value="1"/>
</dbReference>
<dbReference type="GO" id="GO:0006631">
    <property type="term" value="P:fatty acid metabolic process"/>
    <property type="evidence" value="ECO:0007669"/>
    <property type="project" value="UniProtKB-KW"/>
</dbReference>
<name>A0A8D0HKQ7_SPHPU</name>
<evidence type="ECO:0000256" key="2">
    <source>
        <dbReference type="ARBA" id="ARBA00022630"/>
    </source>
</evidence>
<evidence type="ECO:0000313" key="9">
    <source>
        <dbReference type="Ensembl" id="ENSSPUP00000021368.1"/>
    </source>
</evidence>
<dbReference type="Gene3D" id="1.20.140.10">
    <property type="entry name" value="Butyryl-CoA Dehydrogenase, subunit A, domain 3"/>
    <property type="match status" value="2"/>
</dbReference>
<dbReference type="Proteomes" id="UP000694392">
    <property type="component" value="Unplaced"/>
</dbReference>
<keyword evidence="5" id="KW-0560">Oxidoreductase</keyword>
<dbReference type="PANTHER" id="PTHR43884">
    <property type="entry name" value="ACYL-COA DEHYDROGENASE"/>
    <property type="match status" value="1"/>
</dbReference>
<evidence type="ECO:0000256" key="4">
    <source>
        <dbReference type="ARBA" id="ARBA00022946"/>
    </source>
</evidence>
<keyword evidence="10" id="KW-1185">Reference proteome</keyword>
<dbReference type="InterPro" id="IPR006089">
    <property type="entry name" value="Acyl-CoA_DH_CS"/>
</dbReference>
<dbReference type="FunFam" id="1.20.140.10:FF:000017">
    <property type="entry name" value="very long-chain specific acyl-CoA dehydrogenase, mitochondrial"/>
    <property type="match status" value="1"/>
</dbReference>
<dbReference type="GeneTree" id="ENSGT00940000158535"/>
<comment type="pathway">
    <text evidence="1">Lipid metabolism; mitochondrial fatty acid beta-oxidation.</text>
</comment>
<dbReference type="Ensembl" id="ENSSPUT00000022781.1">
    <property type="protein sequence ID" value="ENSSPUP00000021368.1"/>
    <property type="gene ID" value="ENSSPUG00000016418.1"/>
</dbReference>
<feature type="domain" description="ACAD9/ACADV-like C-terminal" evidence="8">
    <location>
        <begin position="132"/>
        <end position="251"/>
    </location>
</feature>
<dbReference type="GO" id="GO:0017099">
    <property type="term" value="F:very-long-chain fatty acyl-CoA dehydrogenase activity"/>
    <property type="evidence" value="ECO:0007669"/>
    <property type="project" value="TreeGrafter"/>
</dbReference>
<dbReference type="InterPro" id="IPR049448">
    <property type="entry name" value="ACAD9/ACADV-like_C"/>
</dbReference>
<evidence type="ECO:0000259" key="7">
    <source>
        <dbReference type="Pfam" id="PF00441"/>
    </source>
</evidence>
<proteinExistence type="predicted"/>
<dbReference type="GO" id="GO:0000062">
    <property type="term" value="F:fatty-acyl-CoA binding"/>
    <property type="evidence" value="ECO:0007669"/>
    <property type="project" value="TreeGrafter"/>
</dbReference>
<reference evidence="9" key="2">
    <citation type="submission" date="2025-09" db="UniProtKB">
        <authorList>
            <consortium name="Ensembl"/>
        </authorList>
    </citation>
    <scope>IDENTIFICATION</scope>
</reference>
<evidence type="ECO:0000256" key="3">
    <source>
        <dbReference type="ARBA" id="ARBA00022832"/>
    </source>
</evidence>
<dbReference type="PROSITE" id="PS00073">
    <property type="entry name" value="ACYL_COA_DH_2"/>
    <property type="match status" value="1"/>
</dbReference>
<evidence type="ECO:0000256" key="1">
    <source>
        <dbReference type="ARBA" id="ARBA00005198"/>
    </source>
</evidence>
<evidence type="ECO:0000313" key="10">
    <source>
        <dbReference type="Proteomes" id="UP000694392"/>
    </source>
</evidence>
<protein>
    <submittedName>
        <fullName evidence="9">Uncharacterized protein</fullName>
    </submittedName>
</protein>
<dbReference type="SUPFAM" id="SSF47203">
    <property type="entry name" value="Acyl-CoA dehydrogenase C-terminal domain-like"/>
    <property type="match status" value="1"/>
</dbReference>
<dbReference type="InterPro" id="IPR009075">
    <property type="entry name" value="AcylCo_DH/oxidase_C"/>
</dbReference>
<dbReference type="InterPro" id="IPR036250">
    <property type="entry name" value="AcylCo_DH-like_C"/>
</dbReference>
<keyword evidence="6" id="KW-0443">Lipid metabolism</keyword>
<sequence length="259" mass="28620">MAYMLSANMDMKLPEYQLEAAISKIFASEAAWAVADEGIQILGGMGYMQETGVEKVLRDLRIFRIFEGTNDILRLFVALSGIEHAGEQLKNLQKIVMNPLGKTDTILKEFGMRAKRKVGIPSGESLDGIVHPDLDESAELITKAVDLFGEAVESLLLKYGTEVTDKQFPLKCVADAAIDIYAMTVVLSRASRALSLGNPTAEHEKLLCKTWCHEAYQRVRVSLQEVKSSKWDQAFDNMKLISNAVVQNKGVVATHPLGF</sequence>
<keyword evidence="4" id="KW-0809">Transit peptide</keyword>
<reference evidence="9" key="1">
    <citation type="submission" date="2025-08" db="UniProtKB">
        <authorList>
            <consortium name="Ensembl"/>
        </authorList>
    </citation>
    <scope>IDENTIFICATION</scope>
</reference>
<dbReference type="Pfam" id="PF21343">
    <property type="entry name" value="ACAD9-ACADV_C"/>
    <property type="match status" value="1"/>
</dbReference>
<keyword evidence="3" id="KW-0276">Fatty acid metabolism</keyword>
<organism evidence="9 10">
    <name type="scientific">Sphenodon punctatus</name>
    <name type="common">Tuatara</name>
    <name type="synonym">Hatteria punctata</name>
    <dbReference type="NCBI Taxonomy" id="8508"/>
    <lineage>
        <taxon>Eukaryota</taxon>
        <taxon>Metazoa</taxon>
        <taxon>Chordata</taxon>
        <taxon>Craniata</taxon>
        <taxon>Vertebrata</taxon>
        <taxon>Euteleostomi</taxon>
        <taxon>Lepidosauria</taxon>
        <taxon>Sphenodontia</taxon>
        <taxon>Sphenodontidae</taxon>
        <taxon>Sphenodon</taxon>
    </lineage>
</organism>
<feature type="domain" description="Acyl-CoA dehydrogenase/oxidase C-terminal" evidence="7">
    <location>
        <begin position="2"/>
        <end position="78"/>
    </location>
</feature>
<dbReference type="PANTHER" id="PTHR43884:SF11">
    <property type="entry name" value="VERY LONG-CHAIN SPECIFIC ACYL-COA DEHYDROGENASE, MITOCHONDRIAL"/>
    <property type="match status" value="1"/>
</dbReference>